<evidence type="ECO:0000256" key="6">
    <source>
        <dbReference type="SAM" id="Phobius"/>
    </source>
</evidence>
<dbReference type="NCBIfam" id="TIGR03954">
    <property type="entry name" value="integ_memb_HG"/>
    <property type="match status" value="1"/>
</dbReference>
<name>A0A171DQ70_9ACTN</name>
<sequence length="110" mass="11436">MSSIPAAPAALRLFRYVAIAEACSWAGLLAGMYFKYIAATGDLGVKIFGPVHGALFVLYVLGALAAGRTARWSTGTIALGLACAIPPFTSLWFERRMSARLATAGPATAA</sequence>
<comment type="subcellular location">
    <subcellularLocation>
        <location evidence="1">Cell membrane</location>
        <topology evidence="1">Multi-pass membrane protein</topology>
    </subcellularLocation>
</comment>
<organism evidence="8 9">
    <name type="scientific">Planomonospora sphaerica</name>
    <dbReference type="NCBI Taxonomy" id="161355"/>
    <lineage>
        <taxon>Bacteria</taxon>
        <taxon>Bacillati</taxon>
        <taxon>Actinomycetota</taxon>
        <taxon>Actinomycetes</taxon>
        <taxon>Streptosporangiales</taxon>
        <taxon>Streptosporangiaceae</taxon>
        <taxon>Planomonospora</taxon>
    </lineage>
</organism>
<dbReference type="AlphaFoldDB" id="A0A171DQ70"/>
<evidence type="ECO:0000256" key="1">
    <source>
        <dbReference type="ARBA" id="ARBA00004651"/>
    </source>
</evidence>
<dbReference type="PANTHER" id="PTHR40077">
    <property type="entry name" value="MEMBRANE PROTEIN-RELATED"/>
    <property type="match status" value="1"/>
</dbReference>
<evidence type="ECO:0000313" key="8">
    <source>
        <dbReference type="EMBL" id="GAT71204.1"/>
    </source>
</evidence>
<protein>
    <submittedName>
        <fullName evidence="8">Membrane protein</fullName>
    </submittedName>
</protein>
<evidence type="ECO:0000256" key="5">
    <source>
        <dbReference type="ARBA" id="ARBA00023136"/>
    </source>
</evidence>
<keyword evidence="5 6" id="KW-0472">Membrane</keyword>
<evidence type="ECO:0000313" key="9">
    <source>
        <dbReference type="Proteomes" id="UP000077701"/>
    </source>
</evidence>
<feature type="domain" description="DUF3817" evidence="7">
    <location>
        <begin position="11"/>
        <end position="97"/>
    </location>
</feature>
<evidence type="ECO:0000256" key="3">
    <source>
        <dbReference type="ARBA" id="ARBA00022692"/>
    </source>
</evidence>
<accession>A0A171DQ70</accession>
<keyword evidence="3 6" id="KW-0812">Transmembrane</keyword>
<dbReference type="Proteomes" id="UP000077701">
    <property type="component" value="Unassembled WGS sequence"/>
</dbReference>
<keyword evidence="4 6" id="KW-1133">Transmembrane helix</keyword>
<evidence type="ECO:0000256" key="4">
    <source>
        <dbReference type="ARBA" id="ARBA00022989"/>
    </source>
</evidence>
<feature type="transmembrane region" description="Helical" evidence="6">
    <location>
        <begin position="72"/>
        <end position="93"/>
    </location>
</feature>
<evidence type="ECO:0000259" key="7">
    <source>
        <dbReference type="Pfam" id="PF12823"/>
    </source>
</evidence>
<reference evidence="9" key="2">
    <citation type="submission" date="2016-04" db="EMBL/GenBank/DDBJ databases">
        <title>Planomonospora sphaerica JCM9374 whole genome shotgun sequence.</title>
        <authorList>
            <person name="Suzuki T."/>
            <person name="Dohra H."/>
            <person name="Kodani S."/>
        </authorList>
    </citation>
    <scope>NUCLEOTIDE SEQUENCE [LARGE SCALE GENOMIC DNA]</scope>
    <source>
        <strain evidence="9">JCM 9374</strain>
    </source>
</reference>
<reference evidence="8 9" key="1">
    <citation type="journal article" date="2016" name="Genome Announc.">
        <title>Draft Genome Sequence of Planomonospora sphaerica JCM9374, a Rare Actinomycete.</title>
        <authorList>
            <person name="Dohra H."/>
            <person name="Suzuki T."/>
            <person name="Inoue Y."/>
            <person name="Kodani S."/>
        </authorList>
    </citation>
    <scope>NUCLEOTIDE SEQUENCE [LARGE SCALE GENOMIC DNA]</scope>
    <source>
        <strain evidence="8 9">JCM 9374</strain>
    </source>
</reference>
<keyword evidence="9" id="KW-1185">Reference proteome</keyword>
<dbReference type="GO" id="GO:0005886">
    <property type="term" value="C:plasma membrane"/>
    <property type="evidence" value="ECO:0007669"/>
    <property type="project" value="UniProtKB-SubCell"/>
</dbReference>
<evidence type="ECO:0000256" key="2">
    <source>
        <dbReference type="ARBA" id="ARBA00022475"/>
    </source>
</evidence>
<dbReference type="Pfam" id="PF12823">
    <property type="entry name" value="DUF3817"/>
    <property type="match status" value="1"/>
</dbReference>
<feature type="transmembrane region" description="Helical" evidence="6">
    <location>
        <begin position="13"/>
        <end position="35"/>
    </location>
</feature>
<dbReference type="STRING" id="161355.PS9374_06895"/>
<dbReference type="InterPro" id="IPR023845">
    <property type="entry name" value="DUF3817_TM"/>
</dbReference>
<dbReference type="EMBL" id="BDCX01000023">
    <property type="protein sequence ID" value="GAT71204.1"/>
    <property type="molecule type" value="Genomic_DNA"/>
</dbReference>
<comment type="caution">
    <text evidence="8">The sequence shown here is derived from an EMBL/GenBank/DDBJ whole genome shotgun (WGS) entry which is preliminary data.</text>
</comment>
<feature type="transmembrane region" description="Helical" evidence="6">
    <location>
        <begin position="47"/>
        <end position="66"/>
    </location>
</feature>
<keyword evidence="2" id="KW-1003">Cell membrane</keyword>
<dbReference type="PANTHER" id="PTHR40077:SF1">
    <property type="entry name" value="MEMBRANE PROTEIN"/>
    <property type="match status" value="1"/>
</dbReference>
<gene>
    <name evidence="8" type="ORF">PS9374_06895</name>
</gene>
<dbReference type="RefSeq" id="WP_231647652.1">
    <property type="nucleotide sequence ID" value="NZ_BDCX01000023.1"/>
</dbReference>
<proteinExistence type="predicted"/>